<evidence type="ECO:0000256" key="2">
    <source>
        <dbReference type="ARBA" id="ARBA00022723"/>
    </source>
</evidence>
<protein>
    <recommendedName>
        <fullName evidence="3">Fumarylacetoacetase-like C-terminal domain-containing protein</fullName>
    </recommendedName>
</protein>
<dbReference type="AlphaFoldDB" id="A0A9P6E2K5"/>
<dbReference type="GO" id="GO:0018773">
    <property type="term" value="F:acetylpyruvate hydrolase activity"/>
    <property type="evidence" value="ECO:0007669"/>
    <property type="project" value="TreeGrafter"/>
</dbReference>
<evidence type="ECO:0000313" key="4">
    <source>
        <dbReference type="EMBL" id="KAF9521138.1"/>
    </source>
</evidence>
<keyword evidence="5" id="KW-1185">Reference proteome</keyword>
<sequence length="291" mass="31327">MVLRFRSYRSKYFPQGTLGLVKGNTVGPCTVLGRYVTDLYDVIENWDVLANGVTGDTPLEDIAAVDILIGIAKNYLDHVKMPGATVLAEETQFPMLFTKGASSIIPHGAQRYDHSTVTNAVDYGGELGIIIGKGGLGERKEDVWTHVWGATITNDRGHKQLYIGKSLDTFCPMGPYAVPAFQLDWKNLILETCVNGELRQRQNTTELIFDIPTLIETCSMGITLQPGDVIATGTCAAVGSSQKLPVFLKPGDKVEVIITELGTLSNVVAAADALPPSCNPVCMIPTLGSPT</sequence>
<dbReference type="Gene3D" id="3.90.850.10">
    <property type="entry name" value="Fumarylacetoacetase-like, C-terminal domain"/>
    <property type="match status" value="1"/>
</dbReference>
<evidence type="ECO:0000259" key="3">
    <source>
        <dbReference type="Pfam" id="PF01557"/>
    </source>
</evidence>
<dbReference type="GO" id="GO:0046872">
    <property type="term" value="F:metal ion binding"/>
    <property type="evidence" value="ECO:0007669"/>
    <property type="project" value="UniProtKB-KW"/>
</dbReference>
<reference evidence="4" key="1">
    <citation type="journal article" date="2020" name="Nat. Commun.">
        <title>Large-scale genome sequencing of mycorrhizal fungi provides insights into the early evolution of symbiotic traits.</title>
        <authorList>
            <person name="Miyauchi S."/>
            <person name="Kiss E."/>
            <person name="Kuo A."/>
            <person name="Drula E."/>
            <person name="Kohler A."/>
            <person name="Sanchez-Garcia M."/>
            <person name="Morin E."/>
            <person name="Andreopoulos B."/>
            <person name="Barry K.W."/>
            <person name="Bonito G."/>
            <person name="Buee M."/>
            <person name="Carver A."/>
            <person name="Chen C."/>
            <person name="Cichocki N."/>
            <person name="Clum A."/>
            <person name="Culley D."/>
            <person name="Crous P.W."/>
            <person name="Fauchery L."/>
            <person name="Girlanda M."/>
            <person name="Hayes R.D."/>
            <person name="Keri Z."/>
            <person name="LaButti K."/>
            <person name="Lipzen A."/>
            <person name="Lombard V."/>
            <person name="Magnuson J."/>
            <person name="Maillard F."/>
            <person name="Murat C."/>
            <person name="Nolan M."/>
            <person name="Ohm R.A."/>
            <person name="Pangilinan J."/>
            <person name="Pereira M.F."/>
            <person name="Perotto S."/>
            <person name="Peter M."/>
            <person name="Pfister S."/>
            <person name="Riley R."/>
            <person name="Sitrit Y."/>
            <person name="Stielow J.B."/>
            <person name="Szollosi G."/>
            <person name="Zifcakova L."/>
            <person name="Stursova M."/>
            <person name="Spatafora J.W."/>
            <person name="Tedersoo L."/>
            <person name="Vaario L.M."/>
            <person name="Yamada A."/>
            <person name="Yan M."/>
            <person name="Wang P."/>
            <person name="Xu J."/>
            <person name="Bruns T."/>
            <person name="Baldrian P."/>
            <person name="Vilgalys R."/>
            <person name="Dunand C."/>
            <person name="Henrissat B."/>
            <person name="Grigoriev I.V."/>
            <person name="Hibbett D."/>
            <person name="Nagy L.G."/>
            <person name="Martin F.M."/>
        </authorList>
    </citation>
    <scope>NUCLEOTIDE SEQUENCE</scope>
    <source>
        <strain evidence="4">UP504</strain>
    </source>
</reference>
<dbReference type="Proteomes" id="UP000886523">
    <property type="component" value="Unassembled WGS sequence"/>
</dbReference>
<comment type="similarity">
    <text evidence="1">Belongs to the FAH family.</text>
</comment>
<dbReference type="InterPro" id="IPR011234">
    <property type="entry name" value="Fumarylacetoacetase-like_C"/>
</dbReference>
<dbReference type="EMBL" id="MU128909">
    <property type="protein sequence ID" value="KAF9521138.1"/>
    <property type="molecule type" value="Genomic_DNA"/>
</dbReference>
<proteinExistence type="inferred from homology"/>
<dbReference type="PANTHER" id="PTHR11820:SF7">
    <property type="entry name" value="ACYLPYRUVASE FAHD1, MITOCHONDRIAL"/>
    <property type="match status" value="1"/>
</dbReference>
<name>A0A9P6E2K5_9AGAM</name>
<gene>
    <name evidence="4" type="ORF">BS47DRAFT_1370244</name>
</gene>
<evidence type="ECO:0000313" key="5">
    <source>
        <dbReference type="Proteomes" id="UP000886523"/>
    </source>
</evidence>
<dbReference type="InterPro" id="IPR036663">
    <property type="entry name" value="Fumarylacetoacetase_C_sf"/>
</dbReference>
<dbReference type="SUPFAM" id="SSF56529">
    <property type="entry name" value="FAH"/>
    <property type="match status" value="1"/>
</dbReference>
<comment type="caution">
    <text evidence="4">The sequence shown here is derived from an EMBL/GenBank/DDBJ whole genome shotgun (WGS) entry which is preliminary data.</text>
</comment>
<dbReference type="Pfam" id="PF01557">
    <property type="entry name" value="FAA_hydrolase"/>
    <property type="match status" value="1"/>
</dbReference>
<accession>A0A9P6E2K5</accession>
<feature type="domain" description="Fumarylacetoacetase-like C-terminal" evidence="3">
    <location>
        <begin position="69"/>
        <end position="268"/>
    </location>
</feature>
<dbReference type="OrthoDB" id="411064at2759"/>
<dbReference type="PANTHER" id="PTHR11820">
    <property type="entry name" value="ACYLPYRUVASE"/>
    <property type="match status" value="1"/>
</dbReference>
<keyword evidence="2" id="KW-0479">Metal-binding</keyword>
<evidence type="ECO:0000256" key="1">
    <source>
        <dbReference type="ARBA" id="ARBA00010211"/>
    </source>
</evidence>
<organism evidence="4 5">
    <name type="scientific">Hydnum rufescens UP504</name>
    <dbReference type="NCBI Taxonomy" id="1448309"/>
    <lineage>
        <taxon>Eukaryota</taxon>
        <taxon>Fungi</taxon>
        <taxon>Dikarya</taxon>
        <taxon>Basidiomycota</taxon>
        <taxon>Agaricomycotina</taxon>
        <taxon>Agaricomycetes</taxon>
        <taxon>Cantharellales</taxon>
        <taxon>Hydnaceae</taxon>
        <taxon>Hydnum</taxon>
    </lineage>
</organism>